<dbReference type="InterPro" id="IPR007055">
    <property type="entry name" value="BON_dom"/>
</dbReference>
<evidence type="ECO:0000259" key="2">
    <source>
        <dbReference type="PROSITE" id="PS50914"/>
    </source>
</evidence>
<dbReference type="PROSITE" id="PS50914">
    <property type="entry name" value="BON"/>
    <property type="match status" value="1"/>
</dbReference>
<dbReference type="NCBIfam" id="NF033157">
    <property type="entry name" value="SWFGD_domain"/>
    <property type="match status" value="1"/>
</dbReference>
<evidence type="ECO:0000256" key="1">
    <source>
        <dbReference type="SAM" id="MobiDB-lite"/>
    </source>
</evidence>
<name>A0ABS5W9S2_9SPHN</name>
<feature type="domain" description="BON" evidence="2">
    <location>
        <begin position="81"/>
        <end position="149"/>
    </location>
</feature>
<dbReference type="InterPro" id="IPR047800">
    <property type="entry name" value="SWFGD_dom"/>
</dbReference>
<proteinExistence type="predicted"/>
<accession>A0ABS5W9S2</accession>
<feature type="region of interest" description="Disordered" evidence="1">
    <location>
        <begin position="1"/>
        <end position="33"/>
    </location>
</feature>
<reference evidence="3 4" key="1">
    <citation type="submission" date="2021-05" db="EMBL/GenBank/DDBJ databases">
        <title>Croceibacterium sp. LX-88 genome sequence.</title>
        <authorList>
            <person name="Luo X."/>
        </authorList>
    </citation>
    <scope>NUCLEOTIDE SEQUENCE [LARGE SCALE GENOMIC DNA]</scope>
    <source>
        <strain evidence="3 4">LX-88</strain>
    </source>
</reference>
<dbReference type="PANTHER" id="PTHR34606">
    <property type="entry name" value="BON DOMAIN-CONTAINING PROTEIN"/>
    <property type="match status" value="1"/>
</dbReference>
<feature type="region of interest" description="Disordered" evidence="1">
    <location>
        <begin position="115"/>
        <end position="164"/>
    </location>
</feature>
<sequence length="164" mass="18525">MAGDEFGGRQFGRATAYGAGSQLAAARGEWRERPDWNERNERGWFDKASDEVASWFGDEAATRRRELYDHRGHGPAGYKRSDDRILEDASDALTDDWHVDARKVQITVSNGEVTLEGTVPSRQQKRRAEDCVEDLSGVRHVQNNLRVEESPSWDRNNSSDTISS</sequence>
<gene>
    <name evidence="3" type="ORF">KK137_12540</name>
</gene>
<dbReference type="EMBL" id="JAHFVK010000002">
    <property type="protein sequence ID" value="MBT2135159.1"/>
    <property type="molecule type" value="Genomic_DNA"/>
</dbReference>
<evidence type="ECO:0000313" key="4">
    <source>
        <dbReference type="Proteomes" id="UP000811255"/>
    </source>
</evidence>
<keyword evidence="4" id="KW-1185">Reference proteome</keyword>
<protein>
    <submittedName>
        <fullName evidence="3">BON domain-containing protein</fullName>
    </submittedName>
</protein>
<organism evidence="3 4">
    <name type="scientific">Croceibacterium selenioxidans</name>
    <dbReference type="NCBI Taxonomy" id="2838833"/>
    <lineage>
        <taxon>Bacteria</taxon>
        <taxon>Pseudomonadati</taxon>
        <taxon>Pseudomonadota</taxon>
        <taxon>Alphaproteobacteria</taxon>
        <taxon>Sphingomonadales</taxon>
        <taxon>Erythrobacteraceae</taxon>
        <taxon>Croceibacterium</taxon>
    </lineage>
</organism>
<comment type="caution">
    <text evidence="3">The sequence shown here is derived from an EMBL/GenBank/DDBJ whole genome shotgun (WGS) entry which is preliminary data.</text>
</comment>
<evidence type="ECO:0000313" key="3">
    <source>
        <dbReference type="EMBL" id="MBT2135159.1"/>
    </source>
</evidence>
<dbReference type="Proteomes" id="UP000811255">
    <property type="component" value="Unassembled WGS sequence"/>
</dbReference>
<dbReference type="SMART" id="SM00749">
    <property type="entry name" value="BON"/>
    <property type="match status" value="1"/>
</dbReference>
<feature type="compositionally biased region" description="Polar residues" evidence="1">
    <location>
        <begin position="153"/>
        <end position="164"/>
    </location>
</feature>
<dbReference type="InterPro" id="IPR051686">
    <property type="entry name" value="Lipoprotein_DolP"/>
</dbReference>
<dbReference type="InterPro" id="IPR014004">
    <property type="entry name" value="Transpt-assoc_nodulatn_dom_bac"/>
</dbReference>
<dbReference type="Gene3D" id="3.30.1340.30">
    <property type="match status" value="1"/>
</dbReference>
<dbReference type="PANTHER" id="PTHR34606:SF15">
    <property type="entry name" value="BON DOMAIN-CONTAINING PROTEIN"/>
    <property type="match status" value="1"/>
</dbReference>
<dbReference type="Pfam" id="PF04972">
    <property type="entry name" value="BON"/>
    <property type="match status" value="1"/>
</dbReference>